<comment type="caution">
    <text evidence="2">The sequence shown here is derived from an EMBL/GenBank/DDBJ whole genome shotgun (WGS) entry which is preliminary data.</text>
</comment>
<accession>A0A2S7STD5</accession>
<sequence>MSWIQHPVVLEGEKVKLVPLDADHFHDLLQIGGQEKIWEHISINGADQNILVTHLRSALLKRATGEQYPFTVIDKLQNNIIGSTLFHNIFPQHHKLEIGWTWYDPIYWRTGYNRECKLLLLTYAFETLKAVRVQLVTDATNFRSRTAIEGIGATFEGELRKERIRANGAYRNTAMYSIIDDEWPKVKKTLQQKLAAY</sequence>
<dbReference type="PANTHER" id="PTHR43610">
    <property type="entry name" value="BLL6696 PROTEIN"/>
    <property type="match status" value="1"/>
</dbReference>
<dbReference type="OrthoDB" id="9795199at2"/>
<name>A0A2S7STD5_9BACT</name>
<dbReference type="Gene3D" id="3.40.630.30">
    <property type="match status" value="1"/>
</dbReference>
<evidence type="ECO:0000259" key="1">
    <source>
        <dbReference type="PROSITE" id="PS51186"/>
    </source>
</evidence>
<dbReference type="PANTHER" id="PTHR43610:SF1">
    <property type="entry name" value="N-ACETYLTRANSFERASE DOMAIN-CONTAINING PROTEIN"/>
    <property type="match status" value="1"/>
</dbReference>
<evidence type="ECO:0000313" key="2">
    <source>
        <dbReference type="EMBL" id="PQJ10199.1"/>
    </source>
</evidence>
<dbReference type="RefSeq" id="WP_105040208.1">
    <property type="nucleotide sequence ID" value="NZ_PPSL01000004.1"/>
</dbReference>
<organism evidence="2 3">
    <name type="scientific">Flavipsychrobacter stenotrophus</name>
    <dbReference type="NCBI Taxonomy" id="2077091"/>
    <lineage>
        <taxon>Bacteria</taxon>
        <taxon>Pseudomonadati</taxon>
        <taxon>Bacteroidota</taxon>
        <taxon>Chitinophagia</taxon>
        <taxon>Chitinophagales</taxon>
        <taxon>Chitinophagaceae</taxon>
        <taxon>Flavipsychrobacter</taxon>
    </lineage>
</organism>
<dbReference type="GO" id="GO:0016747">
    <property type="term" value="F:acyltransferase activity, transferring groups other than amino-acyl groups"/>
    <property type="evidence" value="ECO:0007669"/>
    <property type="project" value="InterPro"/>
</dbReference>
<dbReference type="SUPFAM" id="SSF55729">
    <property type="entry name" value="Acyl-CoA N-acyltransferases (Nat)"/>
    <property type="match status" value="1"/>
</dbReference>
<evidence type="ECO:0000313" key="3">
    <source>
        <dbReference type="Proteomes" id="UP000239872"/>
    </source>
</evidence>
<dbReference type="InterPro" id="IPR016181">
    <property type="entry name" value="Acyl_CoA_acyltransferase"/>
</dbReference>
<protein>
    <submittedName>
        <fullName evidence="2">N-acetyltransferase</fullName>
    </submittedName>
</protein>
<dbReference type="Proteomes" id="UP000239872">
    <property type="component" value="Unassembled WGS sequence"/>
</dbReference>
<reference evidence="2 3" key="1">
    <citation type="submission" date="2018-01" db="EMBL/GenBank/DDBJ databases">
        <title>A novel member of the phylum Bacteroidetes isolated from glacier ice.</title>
        <authorList>
            <person name="Liu Q."/>
            <person name="Xin Y.-H."/>
        </authorList>
    </citation>
    <scope>NUCLEOTIDE SEQUENCE [LARGE SCALE GENOMIC DNA]</scope>
    <source>
        <strain evidence="2 3">RB1R16</strain>
    </source>
</reference>
<dbReference type="PROSITE" id="PS51186">
    <property type="entry name" value="GNAT"/>
    <property type="match status" value="1"/>
</dbReference>
<proteinExistence type="predicted"/>
<dbReference type="InterPro" id="IPR000182">
    <property type="entry name" value="GNAT_dom"/>
</dbReference>
<dbReference type="AlphaFoldDB" id="A0A2S7STD5"/>
<keyword evidence="3" id="KW-1185">Reference proteome</keyword>
<dbReference type="EMBL" id="PPSL01000004">
    <property type="protein sequence ID" value="PQJ10199.1"/>
    <property type="molecule type" value="Genomic_DNA"/>
</dbReference>
<gene>
    <name evidence="2" type="ORF">CJD36_016025</name>
</gene>
<dbReference type="Pfam" id="PF13302">
    <property type="entry name" value="Acetyltransf_3"/>
    <property type="match status" value="1"/>
</dbReference>
<feature type="domain" description="N-acetyltransferase" evidence="1">
    <location>
        <begin position="15"/>
        <end position="177"/>
    </location>
</feature>
<keyword evidence="2" id="KW-0808">Transferase</keyword>